<protein>
    <recommendedName>
        <fullName evidence="3">Sulfotransferase</fullName>
        <ecNumber evidence="3">2.8.2.-</ecNumber>
    </recommendedName>
</protein>
<dbReference type="PANTHER" id="PTHR11783">
    <property type="entry name" value="SULFOTRANSFERASE SULT"/>
    <property type="match status" value="1"/>
</dbReference>
<proteinExistence type="inferred from homology"/>
<reference evidence="5" key="1">
    <citation type="journal article" date="2020" name="bioRxiv">
        <title>Comparative genomics of Chlamydomonas.</title>
        <authorList>
            <person name="Craig R.J."/>
            <person name="Hasan A.R."/>
            <person name="Ness R.W."/>
            <person name="Keightley P.D."/>
        </authorList>
    </citation>
    <scope>NUCLEOTIDE SEQUENCE</scope>
    <source>
        <strain evidence="5">CCAP 11/70</strain>
    </source>
</reference>
<dbReference type="InterPro" id="IPR027417">
    <property type="entry name" value="P-loop_NTPase"/>
</dbReference>
<sequence>MEWPKERAVVQNHHQDSTAWDGFKFRDDDIIVGSWAKSGTTLTQQLIGQLITLGDPNFVSNDASPWWDLRCLPPPAREAVEHQTHRRFLKTHLPTAALPYDPRVKYIYCVRDGRDTVWSLHHHHASVTDLWYQVINETPGRVGPPIPRCDPDQRQYFLDWLRNDGGVWYPYFSHVRSWWNVRHLPNVMLVHFNALITDLPSEARRIAAFLGISVPEDKWPAILEHCSKDWMRANPDKIGSMFGAFWQDGIKDFIFKGTNGRWADTLTAEDCAEYEAKAKQELGADCATWLGGKGPLDAKAYPAK</sequence>
<accession>A0A836BRB2</accession>
<dbReference type="Pfam" id="PF00685">
    <property type="entry name" value="Sulfotransfer_1"/>
    <property type="match status" value="1"/>
</dbReference>
<keyword evidence="2 3" id="KW-0808">Transferase</keyword>
<dbReference type="OrthoDB" id="10262068at2759"/>
<dbReference type="AlphaFoldDB" id="A0A836BRB2"/>
<keyword evidence="6" id="KW-1185">Reference proteome</keyword>
<dbReference type="Proteomes" id="UP000612055">
    <property type="component" value="Unassembled WGS sequence"/>
</dbReference>
<comment type="similarity">
    <text evidence="1 3">Belongs to the sulfotransferase 1 family.</text>
</comment>
<comment type="caution">
    <text evidence="5">The sequence shown here is derived from an EMBL/GenBank/DDBJ whole genome shotgun (WGS) entry which is preliminary data.</text>
</comment>
<organism evidence="5 6">
    <name type="scientific">Edaphochlamys debaryana</name>
    <dbReference type="NCBI Taxonomy" id="47281"/>
    <lineage>
        <taxon>Eukaryota</taxon>
        <taxon>Viridiplantae</taxon>
        <taxon>Chlorophyta</taxon>
        <taxon>core chlorophytes</taxon>
        <taxon>Chlorophyceae</taxon>
        <taxon>CS clade</taxon>
        <taxon>Chlamydomonadales</taxon>
        <taxon>Chlamydomonadales incertae sedis</taxon>
        <taxon>Edaphochlamys</taxon>
    </lineage>
</organism>
<feature type="domain" description="Sulfotransferase" evidence="4">
    <location>
        <begin position="27"/>
        <end position="281"/>
    </location>
</feature>
<evidence type="ECO:0000313" key="5">
    <source>
        <dbReference type="EMBL" id="KAG2484629.1"/>
    </source>
</evidence>
<gene>
    <name evidence="5" type="ORF">HYH03_016583</name>
</gene>
<evidence type="ECO:0000256" key="2">
    <source>
        <dbReference type="ARBA" id="ARBA00022679"/>
    </source>
</evidence>
<dbReference type="SUPFAM" id="SSF52540">
    <property type="entry name" value="P-loop containing nucleoside triphosphate hydrolases"/>
    <property type="match status" value="1"/>
</dbReference>
<dbReference type="EMBL" id="JAEHOE010000146">
    <property type="protein sequence ID" value="KAG2484629.1"/>
    <property type="molecule type" value="Genomic_DNA"/>
</dbReference>
<dbReference type="GO" id="GO:0008146">
    <property type="term" value="F:sulfotransferase activity"/>
    <property type="evidence" value="ECO:0007669"/>
    <property type="project" value="InterPro"/>
</dbReference>
<name>A0A836BRB2_9CHLO</name>
<dbReference type="EC" id="2.8.2.-" evidence="3"/>
<evidence type="ECO:0000256" key="1">
    <source>
        <dbReference type="ARBA" id="ARBA00005771"/>
    </source>
</evidence>
<evidence type="ECO:0000259" key="4">
    <source>
        <dbReference type="Pfam" id="PF00685"/>
    </source>
</evidence>
<evidence type="ECO:0000256" key="3">
    <source>
        <dbReference type="RuleBase" id="RU361155"/>
    </source>
</evidence>
<dbReference type="InterPro" id="IPR000863">
    <property type="entry name" value="Sulfotransferase_dom"/>
</dbReference>
<dbReference type="Gene3D" id="3.40.50.300">
    <property type="entry name" value="P-loop containing nucleotide triphosphate hydrolases"/>
    <property type="match status" value="1"/>
</dbReference>
<evidence type="ECO:0000313" key="6">
    <source>
        <dbReference type="Proteomes" id="UP000612055"/>
    </source>
</evidence>